<name>A0A1B6D581_9HEMI</name>
<dbReference type="GO" id="GO:0005576">
    <property type="term" value="C:extracellular region"/>
    <property type="evidence" value="ECO:0007669"/>
    <property type="project" value="UniProtKB-SubCell"/>
</dbReference>
<dbReference type="GO" id="GO:0004252">
    <property type="term" value="F:serine-type endopeptidase activity"/>
    <property type="evidence" value="ECO:0007669"/>
    <property type="project" value="InterPro"/>
</dbReference>
<dbReference type="Gene3D" id="2.40.10.10">
    <property type="entry name" value="Trypsin-like serine proteases"/>
    <property type="match status" value="2"/>
</dbReference>
<keyword evidence="2" id="KW-0964">Secreted</keyword>
<dbReference type="PANTHER" id="PTHR24258">
    <property type="entry name" value="SERINE PROTEASE-RELATED"/>
    <property type="match status" value="1"/>
</dbReference>
<evidence type="ECO:0000256" key="4">
    <source>
        <dbReference type="ARBA" id="ARBA00068096"/>
    </source>
</evidence>
<dbReference type="CDD" id="cd00190">
    <property type="entry name" value="Tryp_SPc"/>
    <property type="match status" value="1"/>
</dbReference>
<dbReference type="InterPro" id="IPR001314">
    <property type="entry name" value="Peptidase_S1A"/>
</dbReference>
<evidence type="ECO:0000256" key="3">
    <source>
        <dbReference type="ARBA" id="ARBA00023157"/>
    </source>
</evidence>
<dbReference type="EMBL" id="GEDC01016436">
    <property type="protein sequence ID" value="JAS20862.1"/>
    <property type="molecule type" value="Transcribed_RNA"/>
</dbReference>
<evidence type="ECO:0000259" key="7">
    <source>
        <dbReference type="PROSITE" id="PS50240"/>
    </source>
</evidence>
<protein>
    <recommendedName>
        <fullName evidence="4">Phenoloxidase-activating factor 2</fullName>
    </recommendedName>
    <alternativeName>
        <fullName evidence="5">Prophenoloxidase-activating factor II</fullName>
    </alternativeName>
</protein>
<proteinExistence type="predicted"/>
<feature type="region of interest" description="Disordered" evidence="6">
    <location>
        <begin position="91"/>
        <end position="120"/>
    </location>
</feature>
<dbReference type="InterPro" id="IPR001254">
    <property type="entry name" value="Trypsin_dom"/>
</dbReference>
<evidence type="ECO:0000256" key="2">
    <source>
        <dbReference type="ARBA" id="ARBA00022525"/>
    </source>
</evidence>
<accession>A0A1B6D581</accession>
<comment type="subcellular location">
    <subcellularLocation>
        <location evidence="1">Secreted</location>
    </subcellularLocation>
</comment>
<dbReference type="SMART" id="SM00020">
    <property type="entry name" value="Tryp_SPc"/>
    <property type="match status" value="1"/>
</dbReference>
<dbReference type="Pfam" id="PF00089">
    <property type="entry name" value="Trypsin"/>
    <property type="match status" value="1"/>
</dbReference>
<dbReference type="PROSITE" id="PS00134">
    <property type="entry name" value="TRYPSIN_HIS"/>
    <property type="match status" value="1"/>
</dbReference>
<organism evidence="8">
    <name type="scientific">Clastoptera arizonana</name>
    <name type="common">Arizona spittle bug</name>
    <dbReference type="NCBI Taxonomy" id="38151"/>
    <lineage>
        <taxon>Eukaryota</taxon>
        <taxon>Metazoa</taxon>
        <taxon>Ecdysozoa</taxon>
        <taxon>Arthropoda</taxon>
        <taxon>Hexapoda</taxon>
        <taxon>Insecta</taxon>
        <taxon>Pterygota</taxon>
        <taxon>Neoptera</taxon>
        <taxon>Paraneoptera</taxon>
        <taxon>Hemiptera</taxon>
        <taxon>Auchenorrhyncha</taxon>
        <taxon>Cercopoidea</taxon>
        <taxon>Clastopteridae</taxon>
        <taxon>Clastoptera</taxon>
    </lineage>
</organism>
<dbReference type="InterPro" id="IPR041515">
    <property type="entry name" value="PPAF-2-like_Clip"/>
</dbReference>
<gene>
    <name evidence="8" type="ORF">g.8480</name>
</gene>
<dbReference type="InterPro" id="IPR018114">
    <property type="entry name" value="TRYPSIN_HIS"/>
</dbReference>
<dbReference type="PANTHER" id="PTHR24258:SF129">
    <property type="entry name" value="LP15124P-RELATED"/>
    <property type="match status" value="1"/>
</dbReference>
<evidence type="ECO:0000313" key="8">
    <source>
        <dbReference type="EMBL" id="JAS20862.1"/>
    </source>
</evidence>
<feature type="domain" description="Peptidase S1" evidence="7">
    <location>
        <begin position="203"/>
        <end position="455"/>
    </location>
</feature>
<dbReference type="GO" id="GO:0006508">
    <property type="term" value="P:proteolysis"/>
    <property type="evidence" value="ECO:0007669"/>
    <property type="project" value="InterPro"/>
</dbReference>
<sequence>VNNTGSRIYQCKLSIVSCSLRGRMDRSFIITLLLCILEQSFGNDLFVQGGADLGTLTDKLFGRETRQIEQNKAPTDFDLDSIIDSVFKPPESTSSVPLINPQNEPYQPNNNNGDQSNQITPGPVVGPNGCICVPYYLCSSNKTVITDGVGLIDIRIKDGPCENYIEVCCDAPPNDPTQPITPRPVPRKSRCGQRNAEGVGFRITGDTDNESQFGEFPWMVAVLRTETVGDGTNLNVYQCGGSLFHPQIVMTAAHCVINKSAAELNIRAGEWDTQTKNELYPHQDRRVRQIIIHENYYAGALYNDIALLVLESPFELADNVDLICLPEQNENFDNRNCLASGWGKDVFGKEGKYQVILKKVELPVIPRNPCVSALRTTRLGPLFKLHESFICAGGQPGKDTCKGDGGSPLVCPTVDNPSVYRQAGIVAWGIDCGKATPGVYVNVALFRNWLDQKVISLHL</sequence>
<feature type="compositionally biased region" description="Low complexity" evidence="6">
    <location>
        <begin position="100"/>
        <end position="112"/>
    </location>
</feature>
<dbReference type="PROSITE" id="PS50240">
    <property type="entry name" value="TRYPSIN_DOM"/>
    <property type="match status" value="1"/>
</dbReference>
<dbReference type="InterPro" id="IPR043504">
    <property type="entry name" value="Peptidase_S1_PA_chymotrypsin"/>
</dbReference>
<keyword evidence="3" id="KW-1015">Disulfide bond</keyword>
<dbReference type="AlphaFoldDB" id="A0A1B6D581"/>
<dbReference type="InterPro" id="IPR009003">
    <property type="entry name" value="Peptidase_S1_PA"/>
</dbReference>
<dbReference type="SUPFAM" id="SSF50494">
    <property type="entry name" value="Trypsin-like serine proteases"/>
    <property type="match status" value="1"/>
</dbReference>
<evidence type="ECO:0000256" key="6">
    <source>
        <dbReference type="SAM" id="MobiDB-lite"/>
    </source>
</evidence>
<evidence type="ECO:0000256" key="5">
    <source>
        <dbReference type="ARBA" id="ARBA00076468"/>
    </source>
</evidence>
<dbReference type="PRINTS" id="PR00722">
    <property type="entry name" value="CHYMOTRYPSIN"/>
</dbReference>
<feature type="non-terminal residue" evidence="8">
    <location>
        <position position="1"/>
    </location>
</feature>
<evidence type="ECO:0000256" key="1">
    <source>
        <dbReference type="ARBA" id="ARBA00004613"/>
    </source>
</evidence>
<reference evidence="8" key="1">
    <citation type="submission" date="2015-12" db="EMBL/GenBank/DDBJ databases">
        <title>De novo transcriptome assembly of four potential Pierce s Disease insect vectors from Arizona vineyards.</title>
        <authorList>
            <person name="Tassone E.E."/>
        </authorList>
    </citation>
    <scope>NUCLEOTIDE SEQUENCE</scope>
</reference>
<dbReference type="Pfam" id="PF18322">
    <property type="entry name" value="CLIP_1"/>
    <property type="match status" value="1"/>
</dbReference>
<dbReference type="FunFam" id="2.40.10.10:FF:000038">
    <property type="entry name" value="Serine protease"/>
    <property type="match status" value="1"/>
</dbReference>